<dbReference type="Pfam" id="PF12657">
    <property type="entry name" value="TFIIIC_delta"/>
    <property type="match status" value="1"/>
</dbReference>
<evidence type="ECO:0000313" key="3">
    <source>
        <dbReference type="Proteomes" id="UP000559027"/>
    </source>
</evidence>
<keyword evidence="3" id="KW-1185">Reference proteome</keyword>
<dbReference type="PANTHER" id="PTHR15496">
    <property type="entry name" value="GENERAL TRANSCRIPTION FACTOR 3C POLYPEPTIDE 4 FAMILY"/>
    <property type="match status" value="1"/>
</dbReference>
<proteinExistence type="predicted"/>
<dbReference type="SUPFAM" id="SSF69322">
    <property type="entry name" value="Tricorn protease domain 2"/>
    <property type="match status" value="1"/>
</dbReference>
<reference evidence="2 3" key="1">
    <citation type="journal article" date="2020" name="ISME J.">
        <title>Uncovering the hidden diversity of litter-decomposition mechanisms in mushroom-forming fungi.</title>
        <authorList>
            <person name="Floudas D."/>
            <person name="Bentzer J."/>
            <person name="Ahren D."/>
            <person name="Johansson T."/>
            <person name="Persson P."/>
            <person name="Tunlid A."/>
        </authorList>
    </citation>
    <scope>NUCLEOTIDE SEQUENCE [LARGE SCALE GENOMIC DNA]</scope>
    <source>
        <strain evidence="2 3">CBS 146.42</strain>
    </source>
</reference>
<dbReference type="PANTHER" id="PTHR15496:SF2">
    <property type="entry name" value="GENERAL TRANSCRIPTION FACTOR 3C POLYPEPTIDE 4"/>
    <property type="match status" value="1"/>
</dbReference>
<dbReference type="GO" id="GO:0006384">
    <property type="term" value="P:transcription initiation at RNA polymerase III promoter"/>
    <property type="evidence" value="ECO:0007669"/>
    <property type="project" value="InterPro"/>
</dbReference>
<dbReference type="GO" id="GO:0000127">
    <property type="term" value="C:transcription factor TFIIIC complex"/>
    <property type="evidence" value="ECO:0007669"/>
    <property type="project" value="InterPro"/>
</dbReference>
<evidence type="ECO:0000313" key="2">
    <source>
        <dbReference type="EMBL" id="KAF5354179.1"/>
    </source>
</evidence>
<dbReference type="GO" id="GO:0004402">
    <property type="term" value="F:histone acetyltransferase activity"/>
    <property type="evidence" value="ECO:0007669"/>
    <property type="project" value="InterPro"/>
</dbReference>
<feature type="domain" description="Transcription factor IIIC 90kDa subunit N-terminal" evidence="1">
    <location>
        <begin position="26"/>
        <end position="395"/>
    </location>
</feature>
<dbReference type="InterPro" id="IPR024761">
    <property type="entry name" value="TFIIIC_delta_N"/>
</dbReference>
<organism evidence="2 3">
    <name type="scientific">Leucocoprinus leucothites</name>
    <dbReference type="NCBI Taxonomy" id="201217"/>
    <lineage>
        <taxon>Eukaryota</taxon>
        <taxon>Fungi</taxon>
        <taxon>Dikarya</taxon>
        <taxon>Basidiomycota</taxon>
        <taxon>Agaricomycotina</taxon>
        <taxon>Agaricomycetes</taxon>
        <taxon>Agaricomycetidae</taxon>
        <taxon>Agaricales</taxon>
        <taxon>Agaricineae</taxon>
        <taxon>Agaricaceae</taxon>
        <taxon>Leucocoprinus</taxon>
    </lineage>
</organism>
<dbReference type="EMBL" id="JAACJO010000009">
    <property type="protein sequence ID" value="KAF5354179.1"/>
    <property type="molecule type" value="Genomic_DNA"/>
</dbReference>
<name>A0A8H5FZ04_9AGAR</name>
<comment type="caution">
    <text evidence="2">The sequence shown here is derived from an EMBL/GenBank/DDBJ whole genome shotgun (WGS) entry which is preliminary data.</text>
</comment>
<sequence>MPSLPIHATLNFPTTTSHPSPTCLQWSAEGQLIFATKSAAYVLTPAYGITHDNASAIKSSFKKENTNEQQGVGWFRTIVQFDSGEAFKWPEYSQDWGAVSLGSIDLTLLAVAVSPSGLSSTSGCIVATLSSNLDFTLWTATRNSLKGEWTSTLGVTAFLIEKFQAAMSEVSQMARTLRAQVVSICWTPQPDFGIAPVPGCNGSLLIAGNRAGSVLFLRYVNGVVELVHDLTLGSYWTNLLAFSKWALSDTGKASGTLAYGNSAGAIGLLEVSQNLIEETGSSLFGPSYAIQTEVQDLGLIHQPDQIGITSMRWISPPSRSPILVINKPGRLLLWSSPSGTSNWSGSRILTFKNQKIHKSSSPFHPMTGLSYISSQDLLLVTLADGSFHVIQNVSSDPSWSTGYVNSQQASKAARSVFVETQHGDADLVDMNKITGAASFDDRSTLVWAQEAMRPSDFSYKHEAKHNSCLIVSQLWDDDENSDNMLLQDLATLFQQAKASGRGTLDLLRPYLFRWSDKTKLNEMHPRVLQALDASSLDDHSLTISIPPCTSTLSEEVRRRFRESLSKHLFGYDALVSLRIRLAFADFTWKHSDTEDKRHNCGVVAQKLLSAVSHRTVRTIIRHLGAIVSLLHFDDVPFILRTVVQSLLPGSPRDLSNEARALSEQVQTKLPSMESPEVEEHCPACGVTIPLVDITVAVCSNDHHWGMFPTIAIGHI</sequence>
<accession>A0A8H5FZ04</accession>
<dbReference type="InterPro" id="IPR044230">
    <property type="entry name" value="GTF3C4"/>
</dbReference>
<dbReference type="Proteomes" id="UP000559027">
    <property type="component" value="Unassembled WGS sequence"/>
</dbReference>
<protein>
    <recommendedName>
        <fullName evidence="1">Transcription factor IIIC 90kDa subunit N-terminal domain-containing protein</fullName>
    </recommendedName>
</protein>
<evidence type="ECO:0000259" key="1">
    <source>
        <dbReference type="Pfam" id="PF12657"/>
    </source>
</evidence>
<gene>
    <name evidence="2" type="ORF">D9756_007082</name>
</gene>
<dbReference type="AlphaFoldDB" id="A0A8H5FZ04"/>
<dbReference type="OrthoDB" id="421374at2759"/>